<protein>
    <submittedName>
        <fullName evidence="3">Uncharacterized protein</fullName>
    </submittedName>
</protein>
<dbReference type="Proteomes" id="UP000465266">
    <property type="component" value="Unassembled WGS sequence"/>
</dbReference>
<dbReference type="EMBL" id="BLKG01000082">
    <property type="protein sequence ID" value="GFF92441.1"/>
    <property type="molecule type" value="Genomic_DNA"/>
</dbReference>
<feature type="coiled-coil region" evidence="1">
    <location>
        <begin position="98"/>
        <end position="125"/>
    </location>
</feature>
<evidence type="ECO:0000256" key="2">
    <source>
        <dbReference type="SAM" id="MobiDB-lite"/>
    </source>
</evidence>
<feature type="region of interest" description="Disordered" evidence="2">
    <location>
        <begin position="1"/>
        <end position="34"/>
    </location>
</feature>
<evidence type="ECO:0000313" key="3">
    <source>
        <dbReference type="EMBL" id="GFF92441.1"/>
    </source>
</evidence>
<accession>A0ABQ1B2D2</accession>
<reference evidence="3 4" key="1">
    <citation type="submission" date="2020-01" db="EMBL/GenBank/DDBJ databases">
        <title>Draft genome sequence of Aspergillus udagawae IFM 53868.</title>
        <authorList>
            <person name="Takahashi H."/>
            <person name="Yaguchi T."/>
        </authorList>
    </citation>
    <scope>NUCLEOTIDE SEQUENCE [LARGE SCALE GENOMIC DNA]</scope>
    <source>
        <strain evidence="3 4">IFM 53868</strain>
    </source>
</reference>
<sequence length="250" mass="28363">MARPNETPLRPKNQTKSQNENDQEQRAEPTRGFSRRLTALLSQTENGGFNKDTNELAESISYEEFTAHWQTDPARCWEAIIRIYTDLDAKATLHCDEATLLNKQLIEIQNKVDTLKDQKERITIKRDQTLDQLRAINVVREEIQSKLEEITHEWNEFALQVARGSSAGNTGSQALAASGKSAKIPDPPLLSDGKDPCFKDWLLAIKQKLQANANHYLNPMMRITYITSQTEGNARKHITPCLCENAVNPY</sequence>
<keyword evidence="1" id="KW-0175">Coiled coil</keyword>
<organism evidence="3 4">
    <name type="scientific">Aspergillus udagawae</name>
    <dbReference type="NCBI Taxonomy" id="91492"/>
    <lineage>
        <taxon>Eukaryota</taxon>
        <taxon>Fungi</taxon>
        <taxon>Dikarya</taxon>
        <taxon>Ascomycota</taxon>
        <taxon>Pezizomycotina</taxon>
        <taxon>Eurotiomycetes</taxon>
        <taxon>Eurotiomycetidae</taxon>
        <taxon>Eurotiales</taxon>
        <taxon>Aspergillaceae</taxon>
        <taxon>Aspergillus</taxon>
        <taxon>Aspergillus subgen. Fumigati</taxon>
    </lineage>
</organism>
<gene>
    <name evidence="3" type="ORF">IFM53868_06844</name>
</gene>
<name>A0ABQ1B2D2_9EURO</name>
<evidence type="ECO:0000256" key="1">
    <source>
        <dbReference type="SAM" id="Coils"/>
    </source>
</evidence>
<evidence type="ECO:0000313" key="4">
    <source>
        <dbReference type="Proteomes" id="UP000465266"/>
    </source>
</evidence>
<keyword evidence="4" id="KW-1185">Reference proteome</keyword>
<comment type="caution">
    <text evidence="3">The sequence shown here is derived from an EMBL/GenBank/DDBJ whole genome shotgun (WGS) entry which is preliminary data.</text>
</comment>
<proteinExistence type="predicted"/>